<dbReference type="OrthoDB" id="7701249at2759"/>
<feature type="region of interest" description="Disordered" evidence="1">
    <location>
        <begin position="1"/>
        <end position="45"/>
    </location>
</feature>
<accession>A0A6S7K4A8</accession>
<feature type="compositionally biased region" description="Polar residues" evidence="1">
    <location>
        <begin position="31"/>
        <end position="45"/>
    </location>
</feature>
<reference evidence="2" key="1">
    <citation type="submission" date="2020-04" db="EMBL/GenBank/DDBJ databases">
        <authorList>
            <person name="Alioto T."/>
            <person name="Alioto T."/>
            <person name="Gomez Garrido J."/>
        </authorList>
    </citation>
    <scope>NUCLEOTIDE SEQUENCE</scope>
    <source>
        <strain evidence="2">A484AB</strain>
    </source>
</reference>
<organism evidence="2 3">
    <name type="scientific">Paramuricea clavata</name>
    <name type="common">Red gorgonian</name>
    <name type="synonym">Violescent sea-whip</name>
    <dbReference type="NCBI Taxonomy" id="317549"/>
    <lineage>
        <taxon>Eukaryota</taxon>
        <taxon>Metazoa</taxon>
        <taxon>Cnidaria</taxon>
        <taxon>Anthozoa</taxon>
        <taxon>Octocorallia</taxon>
        <taxon>Malacalcyonacea</taxon>
        <taxon>Plexauridae</taxon>
        <taxon>Paramuricea</taxon>
    </lineage>
</organism>
<dbReference type="AlphaFoldDB" id="A0A6S7K4A8"/>
<protein>
    <submittedName>
        <fullName evidence="2">Uncharacterized protein</fullName>
    </submittedName>
</protein>
<feature type="non-terminal residue" evidence="2">
    <location>
        <position position="118"/>
    </location>
</feature>
<feature type="compositionally biased region" description="Acidic residues" evidence="1">
    <location>
        <begin position="16"/>
        <end position="30"/>
    </location>
</feature>
<name>A0A6S7K4A8_PARCT</name>
<comment type="caution">
    <text evidence="2">The sequence shown here is derived from an EMBL/GenBank/DDBJ whole genome shotgun (WGS) entry which is preliminary data.</text>
</comment>
<feature type="region of interest" description="Disordered" evidence="1">
    <location>
        <begin position="63"/>
        <end position="118"/>
    </location>
</feature>
<evidence type="ECO:0000313" key="2">
    <source>
        <dbReference type="EMBL" id="CAB4038251.1"/>
    </source>
</evidence>
<evidence type="ECO:0000313" key="3">
    <source>
        <dbReference type="Proteomes" id="UP001152795"/>
    </source>
</evidence>
<dbReference type="EMBL" id="CACRXK020023986">
    <property type="protein sequence ID" value="CAB4038251.1"/>
    <property type="molecule type" value="Genomic_DNA"/>
</dbReference>
<proteinExistence type="predicted"/>
<dbReference type="Proteomes" id="UP001152795">
    <property type="component" value="Unassembled WGS sequence"/>
</dbReference>
<evidence type="ECO:0000256" key="1">
    <source>
        <dbReference type="SAM" id="MobiDB-lite"/>
    </source>
</evidence>
<sequence>MADDKVNEAQGKSNFSDEDEERLLAEEAEQTQDYVTTGDTNNGSTRMWEAIKGLGKKLNLLAGTPNTRITDAPLKRKIPHTVTKESKNDAETPPGSSRQKKRKSSSVCDDASDDSDRD</sequence>
<gene>
    <name evidence="2" type="ORF">PACLA_8A048688</name>
</gene>
<keyword evidence="3" id="KW-1185">Reference proteome</keyword>